<feature type="compositionally biased region" description="Basic residues" evidence="1">
    <location>
        <begin position="12"/>
        <end position="23"/>
    </location>
</feature>
<proteinExistence type="predicted"/>
<dbReference type="EMBL" id="JAKCXM010000036">
    <property type="protein sequence ID" value="KAJ0406109.1"/>
    <property type="molecule type" value="Genomic_DNA"/>
</dbReference>
<keyword evidence="3" id="KW-1185">Reference proteome</keyword>
<sequence length="144" mass="16254">MADVSEHDKRRDKAARKQRRRLKERAALANDGDAAASDNQREAASSERGLSQLQIMELSQFDVEDEAFDADQFPLSARSRVDVEHGVADGCRVRDLCHLEGRRLENLPVEAIKALIQMHQVALERSQTMLVTKLKSQNPTLFQT</sequence>
<feature type="compositionally biased region" description="Low complexity" evidence="1">
    <location>
        <begin position="27"/>
        <end position="38"/>
    </location>
</feature>
<name>A0AAD5M6A2_PYTIN</name>
<protein>
    <submittedName>
        <fullName evidence="2">Uncharacterized protein</fullName>
    </submittedName>
</protein>
<feature type="compositionally biased region" description="Basic and acidic residues" evidence="1">
    <location>
        <begin position="1"/>
        <end position="11"/>
    </location>
</feature>
<dbReference type="Proteomes" id="UP001209570">
    <property type="component" value="Unassembled WGS sequence"/>
</dbReference>
<comment type="caution">
    <text evidence="2">The sequence shown here is derived from an EMBL/GenBank/DDBJ whole genome shotgun (WGS) entry which is preliminary data.</text>
</comment>
<accession>A0AAD5M6A2</accession>
<evidence type="ECO:0000313" key="2">
    <source>
        <dbReference type="EMBL" id="KAJ0406109.1"/>
    </source>
</evidence>
<organism evidence="2 3">
    <name type="scientific">Pythium insidiosum</name>
    <name type="common">Pythiosis disease agent</name>
    <dbReference type="NCBI Taxonomy" id="114742"/>
    <lineage>
        <taxon>Eukaryota</taxon>
        <taxon>Sar</taxon>
        <taxon>Stramenopiles</taxon>
        <taxon>Oomycota</taxon>
        <taxon>Peronosporomycetes</taxon>
        <taxon>Pythiales</taxon>
        <taxon>Pythiaceae</taxon>
        <taxon>Pythium</taxon>
    </lineage>
</organism>
<dbReference type="AlphaFoldDB" id="A0AAD5M6A2"/>
<feature type="region of interest" description="Disordered" evidence="1">
    <location>
        <begin position="1"/>
        <end position="49"/>
    </location>
</feature>
<reference evidence="2" key="1">
    <citation type="submission" date="2021-12" db="EMBL/GenBank/DDBJ databases">
        <title>Prjna785345.</title>
        <authorList>
            <person name="Rujirawat T."/>
            <person name="Krajaejun T."/>
        </authorList>
    </citation>
    <scope>NUCLEOTIDE SEQUENCE</scope>
    <source>
        <strain evidence="2">Pi057C3</strain>
    </source>
</reference>
<evidence type="ECO:0000256" key="1">
    <source>
        <dbReference type="SAM" id="MobiDB-lite"/>
    </source>
</evidence>
<evidence type="ECO:0000313" key="3">
    <source>
        <dbReference type="Proteomes" id="UP001209570"/>
    </source>
</evidence>
<gene>
    <name evidence="2" type="ORF">P43SY_008360</name>
</gene>